<gene>
    <name evidence="1" type="ORF">A6M21_05660</name>
</gene>
<evidence type="ECO:0000313" key="2">
    <source>
        <dbReference type="Proteomes" id="UP000078532"/>
    </source>
</evidence>
<reference evidence="1 2" key="1">
    <citation type="submission" date="2016-04" db="EMBL/GenBank/DDBJ databases">
        <authorList>
            <person name="Evans L.H."/>
            <person name="Alamgir A."/>
            <person name="Owens N."/>
            <person name="Weber N.D."/>
            <person name="Virtaneva K."/>
            <person name="Barbian K."/>
            <person name="Babar A."/>
            <person name="Rosenke K."/>
        </authorList>
    </citation>
    <scope>NUCLEOTIDE SEQUENCE [LARGE SCALE GENOMIC DNA]</scope>
    <source>
        <strain evidence="1 2">LMa1</strain>
    </source>
</reference>
<name>A0A1B7LHD5_9FIRM</name>
<dbReference type="Proteomes" id="UP000078532">
    <property type="component" value="Unassembled WGS sequence"/>
</dbReference>
<sequence>MGQFTRSQAVVQGDQDGACFLRRKKGIQVFDPVDRQDGHPVAFFYSRLALQEGGQAQCPGLHVPVGVARPGDRVDNRHLVRSQFLPFF</sequence>
<protein>
    <submittedName>
        <fullName evidence="1">Uncharacterized protein</fullName>
    </submittedName>
</protein>
<evidence type="ECO:0000313" key="1">
    <source>
        <dbReference type="EMBL" id="OAT85601.1"/>
    </source>
</evidence>
<dbReference type="EMBL" id="LYVF01000054">
    <property type="protein sequence ID" value="OAT85601.1"/>
    <property type="molecule type" value="Genomic_DNA"/>
</dbReference>
<proteinExistence type="predicted"/>
<accession>A0A1B7LHD5</accession>
<keyword evidence="2" id="KW-1185">Reference proteome</keyword>
<dbReference type="AlphaFoldDB" id="A0A1B7LHD5"/>
<organism evidence="1 2">
    <name type="scientific">Desulfotomaculum copahuensis</name>
    <dbReference type="NCBI Taxonomy" id="1838280"/>
    <lineage>
        <taxon>Bacteria</taxon>
        <taxon>Bacillati</taxon>
        <taxon>Bacillota</taxon>
        <taxon>Clostridia</taxon>
        <taxon>Eubacteriales</taxon>
        <taxon>Desulfotomaculaceae</taxon>
        <taxon>Desulfotomaculum</taxon>
    </lineage>
</organism>
<comment type="caution">
    <text evidence="1">The sequence shown here is derived from an EMBL/GenBank/DDBJ whole genome shotgun (WGS) entry which is preliminary data.</text>
</comment>